<protein>
    <submittedName>
        <fullName evidence="1">Uncharacterized protein</fullName>
    </submittedName>
</protein>
<keyword evidence="2" id="KW-1185">Reference proteome</keyword>
<comment type="caution">
    <text evidence="1">The sequence shown here is derived from an EMBL/GenBank/DDBJ whole genome shotgun (WGS) entry which is preliminary data.</text>
</comment>
<evidence type="ECO:0000313" key="2">
    <source>
        <dbReference type="Proteomes" id="UP000499080"/>
    </source>
</evidence>
<dbReference type="Proteomes" id="UP000499080">
    <property type="component" value="Unassembled WGS sequence"/>
</dbReference>
<gene>
    <name evidence="1" type="ORF">AVEN_91116_1</name>
</gene>
<sequence length="77" mass="8731">MYLNDDRYNSSDTEVGVLSAITGHGPTPPEGDMYHHRQRENPQPLMYTSPGARTRLLIRRLLNMLGIRIPNTHSVSN</sequence>
<organism evidence="1 2">
    <name type="scientific">Araneus ventricosus</name>
    <name type="common">Orbweaver spider</name>
    <name type="synonym">Epeira ventricosa</name>
    <dbReference type="NCBI Taxonomy" id="182803"/>
    <lineage>
        <taxon>Eukaryota</taxon>
        <taxon>Metazoa</taxon>
        <taxon>Ecdysozoa</taxon>
        <taxon>Arthropoda</taxon>
        <taxon>Chelicerata</taxon>
        <taxon>Arachnida</taxon>
        <taxon>Araneae</taxon>
        <taxon>Araneomorphae</taxon>
        <taxon>Entelegynae</taxon>
        <taxon>Araneoidea</taxon>
        <taxon>Araneidae</taxon>
        <taxon>Araneus</taxon>
    </lineage>
</organism>
<reference evidence="1 2" key="1">
    <citation type="journal article" date="2019" name="Sci. Rep.">
        <title>Orb-weaving spider Araneus ventricosus genome elucidates the spidroin gene catalogue.</title>
        <authorList>
            <person name="Kono N."/>
            <person name="Nakamura H."/>
            <person name="Ohtoshi R."/>
            <person name="Moran D.A.P."/>
            <person name="Shinohara A."/>
            <person name="Yoshida Y."/>
            <person name="Fujiwara M."/>
            <person name="Mori M."/>
            <person name="Tomita M."/>
            <person name="Arakawa K."/>
        </authorList>
    </citation>
    <scope>NUCLEOTIDE SEQUENCE [LARGE SCALE GENOMIC DNA]</scope>
</reference>
<accession>A0A4Y2QGX9</accession>
<name>A0A4Y2QGX9_ARAVE</name>
<proteinExistence type="predicted"/>
<dbReference type="EMBL" id="BGPR01013848">
    <property type="protein sequence ID" value="GBN62536.1"/>
    <property type="molecule type" value="Genomic_DNA"/>
</dbReference>
<evidence type="ECO:0000313" key="1">
    <source>
        <dbReference type="EMBL" id="GBN62536.1"/>
    </source>
</evidence>
<dbReference type="AlphaFoldDB" id="A0A4Y2QGX9"/>